<dbReference type="CDD" id="cd00170">
    <property type="entry name" value="SEC14"/>
    <property type="match status" value="1"/>
</dbReference>
<dbReference type="PROSITE" id="PS50191">
    <property type="entry name" value="CRAL_TRIO"/>
    <property type="match status" value="1"/>
</dbReference>
<keyword evidence="1" id="KW-0472">Membrane</keyword>
<protein>
    <recommendedName>
        <fullName evidence="2">CRAL-TRIO domain-containing protein</fullName>
    </recommendedName>
</protein>
<keyword evidence="1" id="KW-1133">Transmembrane helix</keyword>
<dbReference type="InterPro" id="IPR036865">
    <property type="entry name" value="CRAL-TRIO_dom_sf"/>
</dbReference>
<dbReference type="Gene3D" id="3.40.525.10">
    <property type="entry name" value="CRAL-TRIO lipid binding domain"/>
    <property type="match status" value="1"/>
</dbReference>
<dbReference type="AlphaFoldDB" id="A0A813K3B4"/>
<sequence>AARMEEASLRLGRPVTKQVVIMDMQGLSWFPDPRSIAIFREFLTISASYYPETLAVQFFINAPAIFMRMWIMIKGWLDPVTAAKMHILGSDFKETLLQHIAADQLPLEYGGSNSFDALRNPRDMEQTEAYFAQFESAVGLLSGRERTAHGSPTAKLSEAPSGDDWDPIFLGMLAIIAALFMSMAGKWFTGAVA</sequence>
<proteinExistence type="predicted"/>
<comment type="caution">
    <text evidence="3">The sequence shown here is derived from an EMBL/GenBank/DDBJ whole genome shotgun (WGS) entry which is preliminary data.</text>
</comment>
<evidence type="ECO:0000313" key="3">
    <source>
        <dbReference type="EMBL" id="CAE8695879.1"/>
    </source>
</evidence>
<dbReference type="Pfam" id="PF00650">
    <property type="entry name" value="CRAL_TRIO"/>
    <property type="match status" value="1"/>
</dbReference>
<evidence type="ECO:0000256" key="1">
    <source>
        <dbReference type="SAM" id="Phobius"/>
    </source>
</evidence>
<feature type="transmembrane region" description="Helical" evidence="1">
    <location>
        <begin position="168"/>
        <end position="188"/>
    </location>
</feature>
<dbReference type="SMART" id="SM00516">
    <property type="entry name" value="SEC14"/>
    <property type="match status" value="1"/>
</dbReference>
<evidence type="ECO:0000313" key="4">
    <source>
        <dbReference type="Proteomes" id="UP000626109"/>
    </source>
</evidence>
<keyword evidence="1" id="KW-0812">Transmembrane</keyword>
<accession>A0A813K3B4</accession>
<gene>
    <name evidence="3" type="ORF">PGLA2088_LOCUS29591</name>
</gene>
<name>A0A813K3B4_POLGL</name>
<feature type="non-terminal residue" evidence="3">
    <location>
        <position position="1"/>
    </location>
</feature>
<dbReference type="PANTHER" id="PTHR45657:SF1">
    <property type="entry name" value="CRAL-TRIO DOMAIN-CONTAINING PROTEIN YKL091C-RELATED"/>
    <property type="match status" value="1"/>
</dbReference>
<dbReference type="PANTHER" id="PTHR45657">
    <property type="entry name" value="CRAL-TRIO DOMAIN-CONTAINING PROTEIN YKL091C-RELATED"/>
    <property type="match status" value="1"/>
</dbReference>
<reference evidence="3" key="1">
    <citation type="submission" date="2021-02" db="EMBL/GenBank/DDBJ databases">
        <authorList>
            <person name="Dougan E. K."/>
            <person name="Rhodes N."/>
            <person name="Thang M."/>
            <person name="Chan C."/>
        </authorList>
    </citation>
    <scope>NUCLEOTIDE SEQUENCE</scope>
</reference>
<dbReference type="InterPro" id="IPR051026">
    <property type="entry name" value="PI/PC_transfer"/>
</dbReference>
<dbReference type="EMBL" id="CAJNNW010028393">
    <property type="protein sequence ID" value="CAE8695879.1"/>
    <property type="molecule type" value="Genomic_DNA"/>
</dbReference>
<dbReference type="Proteomes" id="UP000626109">
    <property type="component" value="Unassembled WGS sequence"/>
</dbReference>
<feature type="domain" description="CRAL-TRIO" evidence="2">
    <location>
        <begin position="1"/>
        <end position="117"/>
    </location>
</feature>
<evidence type="ECO:0000259" key="2">
    <source>
        <dbReference type="PROSITE" id="PS50191"/>
    </source>
</evidence>
<organism evidence="3 4">
    <name type="scientific">Polarella glacialis</name>
    <name type="common">Dinoflagellate</name>
    <dbReference type="NCBI Taxonomy" id="89957"/>
    <lineage>
        <taxon>Eukaryota</taxon>
        <taxon>Sar</taxon>
        <taxon>Alveolata</taxon>
        <taxon>Dinophyceae</taxon>
        <taxon>Suessiales</taxon>
        <taxon>Suessiaceae</taxon>
        <taxon>Polarella</taxon>
    </lineage>
</organism>
<dbReference type="InterPro" id="IPR001251">
    <property type="entry name" value="CRAL-TRIO_dom"/>
</dbReference>
<dbReference type="SUPFAM" id="SSF52087">
    <property type="entry name" value="CRAL/TRIO domain"/>
    <property type="match status" value="1"/>
</dbReference>